<accession>A0A062VPF4</accession>
<dbReference type="OrthoDB" id="288504at2"/>
<evidence type="ECO:0000313" key="3">
    <source>
        <dbReference type="Proteomes" id="UP000027100"/>
    </source>
</evidence>
<dbReference type="Proteomes" id="UP000027100">
    <property type="component" value="Unassembled WGS sequence"/>
</dbReference>
<sequence length="390" mass="42870">MLYDLEVFSFEGLRAAGLAGRPLREAQAWRRMEVSTAPEDTLPVNFDNVRVFSPVSAQIREEIAAVWTSVPRSGPSTLDLEGWCLAGRNGFLFNPESGIAIIGQGLGGSPDYVRWHTESALGAVWSSDGRRLRFEGPGPVRAGALEEWSCLLGMPGQDIYGHWLLDAVPRMHLASEFFEAAIGTRAGMLTPFSPPWAREFFEVMGYPPPRVTTLEENKVYRLVSTLTPSIPKNGYVVHMQTCRDAWQAFRAASPRKASGLRGERLYVSRRNWAVQRPIANEEAVEAALTARGFLTVHPQSLSLAEQAELFARARLIIGQDGSALHNILHAEAGAGLGVIGLPERRNYWHFAFTEAMGHQVAFMECLPGPGGMTADIAELNLMVDALEAVR</sequence>
<evidence type="ECO:0000259" key="1">
    <source>
        <dbReference type="Pfam" id="PF04577"/>
    </source>
</evidence>
<dbReference type="InterPro" id="IPR049625">
    <property type="entry name" value="Glyco_transf_61_cat"/>
</dbReference>
<keyword evidence="3" id="KW-1185">Reference proteome</keyword>
<dbReference type="AlphaFoldDB" id="A0A062VPF4"/>
<dbReference type="GO" id="GO:0016757">
    <property type="term" value="F:glycosyltransferase activity"/>
    <property type="evidence" value="ECO:0007669"/>
    <property type="project" value="InterPro"/>
</dbReference>
<organism evidence="2 3">
    <name type="scientific">Hyphomonas polymorpha PS728</name>
    <dbReference type="NCBI Taxonomy" id="1280954"/>
    <lineage>
        <taxon>Bacteria</taxon>
        <taxon>Pseudomonadati</taxon>
        <taxon>Pseudomonadota</taxon>
        <taxon>Alphaproteobacteria</taxon>
        <taxon>Hyphomonadales</taxon>
        <taxon>Hyphomonadaceae</taxon>
        <taxon>Hyphomonas</taxon>
    </lineage>
</organism>
<evidence type="ECO:0000313" key="2">
    <source>
        <dbReference type="EMBL" id="KDA00638.1"/>
    </source>
</evidence>
<dbReference type="RefSeq" id="WP_035593488.1">
    <property type="nucleotide sequence ID" value="NZ_ARYM01000001.1"/>
</dbReference>
<dbReference type="eggNOG" id="COG4421">
    <property type="taxonomic scope" value="Bacteria"/>
</dbReference>
<protein>
    <recommendedName>
        <fullName evidence="1">Glycosyltransferase 61 catalytic domain-containing protein</fullName>
    </recommendedName>
</protein>
<dbReference type="Pfam" id="PF04577">
    <property type="entry name" value="Glyco_transf_61"/>
    <property type="match status" value="1"/>
</dbReference>
<dbReference type="STRING" id="1280954.HPO_01375"/>
<name>A0A062VPF4_9PROT</name>
<gene>
    <name evidence="2" type="ORF">HPO_01375</name>
</gene>
<feature type="domain" description="Glycosyltransferase 61 catalytic" evidence="1">
    <location>
        <begin position="160"/>
        <end position="335"/>
    </location>
</feature>
<comment type="caution">
    <text evidence="2">The sequence shown here is derived from an EMBL/GenBank/DDBJ whole genome shotgun (WGS) entry which is preliminary data.</text>
</comment>
<dbReference type="PATRIC" id="fig|1280954.3.peg.282"/>
<proteinExistence type="predicted"/>
<reference evidence="2 3" key="1">
    <citation type="journal article" date="2014" name="Antonie Van Leeuwenhoek">
        <title>Hyphomonas beringensis sp. nov. and Hyphomonas chukchiensis sp. nov., isolated from surface seawater of the Bering Sea and Chukchi Sea.</title>
        <authorList>
            <person name="Li C."/>
            <person name="Lai Q."/>
            <person name="Li G."/>
            <person name="Dong C."/>
            <person name="Wang J."/>
            <person name="Liao Y."/>
            <person name="Shao Z."/>
        </authorList>
    </citation>
    <scope>NUCLEOTIDE SEQUENCE [LARGE SCALE GENOMIC DNA]</scope>
    <source>
        <strain evidence="2 3">PS728</strain>
    </source>
</reference>
<dbReference type="EMBL" id="ARYM01000001">
    <property type="protein sequence ID" value="KDA00638.1"/>
    <property type="molecule type" value="Genomic_DNA"/>
</dbReference>